<dbReference type="PANTHER" id="PTHR19288:SF46">
    <property type="entry name" value="HALOACID DEHALOGENASE-LIKE HYDROLASE DOMAIN-CONTAINING PROTEIN 2"/>
    <property type="match status" value="1"/>
</dbReference>
<name>A0A067PR64_9AGAM</name>
<dbReference type="Proteomes" id="UP000027265">
    <property type="component" value="Unassembled WGS sequence"/>
</dbReference>
<dbReference type="InterPro" id="IPR006357">
    <property type="entry name" value="HAD-SF_hydro_IIA"/>
</dbReference>
<accession>A0A067PR64</accession>
<dbReference type="Gene3D" id="3.40.50.1000">
    <property type="entry name" value="HAD superfamily/HAD-like"/>
    <property type="match status" value="2"/>
</dbReference>
<evidence type="ECO:0000313" key="1">
    <source>
        <dbReference type="EMBL" id="KDQ57308.1"/>
    </source>
</evidence>
<dbReference type="InterPro" id="IPR023214">
    <property type="entry name" value="HAD_sf"/>
</dbReference>
<dbReference type="SUPFAM" id="SSF56784">
    <property type="entry name" value="HAD-like"/>
    <property type="match status" value="1"/>
</dbReference>
<keyword evidence="2" id="KW-1185">Reference proteome</keyword>
<gene>
    <name evidence="1" type="ORF">JAAARDRAFT_131357</name>
</gene>
<protein>
    <submittedName>
        <fullName evidence="1">Uncharacterized protein</fullName>
    </submittedName>
</protein>
<reference evidence="2" key="1">
    <citation type="journal article" date="2014" name="Proc. Natl. Acad. Sci. U.S.A.">
        <title>Extensive sampling of basidiomycete genomes demonstrates inadequacy of the white-rot/brown-rot paradigm for wood decay fungi.</title>
        <authorList>
            <person name="Riley R."/>
            <person name="Salamov A.A."/>
            <person name="Brown D.W."/>
            <person name="Nagy L.G."/>
            <person name="Floudas D."/>
            <person name="Held B.W."/>
            <person name="Levasseur A."/>
            <person name="Lombard V."/>
            <person name="Morin E."/>
            <person name="Otillar R."/>
            <person name="Lindquist E.A."/>
            <person name="Sun H."/>
            <person name="LaButti K.M."/>
            <person name="Schmutz J."/>
            <person name="Jabbour D."/>
            <person name="Luo H."/>
            <person name="Baker S.E."/>
            <person name="Pisabarro A.G."/>
            <person name="Walton J.D."/>
            <person name="Blanchette R.A."/>
            <person name="Henrissat B."/>
            <person name="Martin F."/>
            <person name="Cullen D."/>
            <person name="Hibbett D.S."/>
            <person name="Grigoriev I.V."/>
        </authorList>
    </citation>
    <scope>NUCLEOTIDE SEQUENCE [LARGE SCALE GENOMIC DNA]</scope>
    <source>
        <strain evidence="2">MUCL 33604</strain>
    </source>
</reference>
<dbReference type="GO" id="GO:0005737">
    <property type="term" value="C:cytoplasm"/>
    <property type="evidence" value="ECO:0007669"/>
    <property type="project" value="TreeGrafter"/>
</dbReference>
<dbReference type="GO" id="GO:0016791">
    <property type="term" value="F:phosphatase activity"/>
    <property type="evidence" value="ECO:0007669"/>
    <property type="project" value="TreeGrafter"/>
</dbReference>
<organism evidence="1 2">
    <name type="scientific">Jaapia argillacea MUCL 33604</name>
    <dbReference type="NCBI Taxonomy" id="933084"/>
    <lineage>
        <taxon>Eukaryota</taxon>
        <taxon>Fungi</taxon>
        <taxon>Dikarya</taxon>
        <taxon>Basidiomycota</taxon>
        <taxon>Agaricomycotina</taxon>
        <taxon>Agaricomycetes</taxon>
        <taxon>Agaricomycetidae</taxon>
        <taxon>Jaapiales</taxon>
        <taxon>Jaapiaceae</taxon>
        <taxon>Jaapia</taxon>
    </lineage>
</organism>
<evidence type="ECO:0000313" key="2">
    <source>
        <dbReference type="Proteomes" id="UP000027265"/>
    </source>
</evidence>
<dbReference type="EMBL" id="KL197720">
    <property type="protein sequence ID" value="KDQ57308.1"/>
    <property type="molecule type" value="Genomic_DNA"/>
</dbReference>
<dbReference type="HOGENOM" id="CLU_043473_4_0_1"/>
<dbReference type="PANTHER" id="PTHR19288">
    <property type="entry name" value="4-NITROPHENYLPHOSPHATASE-RELATED"/>
    <property type="match status" value="1"/>
</dbReference>
<sequence>MTHPHIQAILIDLSGTLHVGSTPIPASVSALGHLRSSKIPFRFCSNTLKESTEDLCQRLVEMGFDIKMDSGETNVGSREVWTSIGAVKRLIEERGFQKPFFLLSDSAKAECIEGNQAISASLTHTEMPYDGVIVGLSPNSFTYDILSEAFQILTHQHPSQSSKSTSPSSRPPIPLIATHKAKYIRPSSSAPLVLGPGPFVTALEEASGVRAEIVGKPSRKFFETVIGDMALDINSDTAGGSGRIAIVGDDVEADLGGAASELGLWRVLVKTGKYRPGDESKPGVRPPDEVSASFAEWVDSVLANRS</sequence>
<proteinExistence type="predicted"/>
<dbReference type="AlphaFoldDB" id="A0A067PR64"/>
<dbReference type="InParanoid" id="A0A067PR64"/>
<dbReference type="Pfam" id="PF13344">
    <property type="entry name" value="Hydrolase_6"/>
    <property type="match status" value="1"/>
</dbReference>
<dbReference type="OrthoDB" id="426235at2759"/>
<dbReference type="Pfam" id="PF13242">
    <property type="entry name" value="Hydrolase_like"/>
    <property type="match status" value="1"/>
</dbReference>
<dbReference type="STRING" id="933084.A0A067PR64"/>
<dbReference type="InterPro" id="IPR036412">
    <property type="entry name" value="HAD-like_sf"/>
</dbReference>